<gene>
    <name evidence="2" type="ORF">ABID49_002890</name>
</gene>
<keyword evidence="3" id="KW-1185">Reference proteome</keyword>
<name>A0ABV2GF77_9BACL</name>
<evidence type="ECO:0008006" key="4">
    <source>
        <dbReference type="Google" id="ProtNLM"/>
    </source>
</evidence>
<evidence type="ECO:0000313" key="3">
    <source>
        <dbReference type="Proteomes" id="UP001549099"/>
    </source>
</evidence>
<protein>
    <recommendedName>
        <fullName evidence="4">DUF4352 domain-containing protein</fullName>
    </recommendedName>
</protein>
<dbReference type="EMBL" id="JBEPLW010000042">
    <property type="protein sequence ID" value="MET3576958.1"/>
    <property type="molecule type" value="Genomic_DNA"/>
</dbReference>
<dbReference type="Proteomes" id="UP001549099">
    <property type="component" value="Unassembled WGS sequence"/>
</dbReference>
<feature type="transmembrane region" description="Helical" evidence="1">
    <location>
        <begin position="32"/>
        <end position="54"/>
    </location>
</feature>
<proteinExistence type="predicted"/>
<keyword evidence="1" id="KW-1133">Transmembrane helix</keyword>
<keyword evidence="1" id="KW-0812">Transmembrane</keyword>
<organism evidence="2 3">
    <name type="scientific">Bhargavaea ullalensis</name>
    <dbReference type="NCBI Taxonomy" id="1265685"/>
    <lineage>
        <taxon>Bacteria</taxon>
        <taxon>Bacillati</taxon>
        <taxon>Bacillota</taxon>
        <taxon>Bacilli</taxon>
        <taxon>Bacillales</taxon>
        <taxon>Caryophanaceae</taxon>
        <taxon>Bhargavaea</taxon>
    </lineage>
</organism>
<evidence type="ECO:0000313" key="2">
    <source>
        <dbReference type="EMBL" id="MET3576958.1"/>
    </source>
</evidence>
<accession>A0ABV2GF77</accession>
<keyword evidence="1" id="KW-0472">Membrane</keyword>
<comment type="caution">
    <text evidence="2">The sequence shown here is derived from an EMBL/GenBank/DDBJ whole genome shotgun (WGS) entry which is preliminary data.</text>
</comment>
<evidence type="ECO:0000256" key="1">
    <source>
        <dbReference type="SAM" id="Phobius"/>
    </source>
</evidence>
<reference evidence="2 3" key="1">
    <citation type="submission" date="2024-06" db="EMBL/GenBank/DDBJ databases">
        <title>Genomic Encyclopedia of Type Strains, Phase IV (KMG-IV): sequencing the most valuable type-strain genomes for metagenomic binning, comparative biology and taxonomic classification.</title>
        <authorList>
            <person name="Goeker M."/>
        </authorList>
    </citation>
    <scope>NUCLEOTIDE SEQUENCE [LARGE SCALE GENOMIC DNA]</scope>
    <source>
        <strain evidence="2 3">DSM 26128</strain>
    </source>
</reference>
<sequence length="228" mass="24422">MINFSLFAFIVILILLAAPLRKRIPAPNGRLINLLFVAYLALLMVGAAVALVAAGAKTGLPYVGEGEGTDQPPYIYETVVDEGDPESVPEEKIAFEETFPFEGGELVLENPNGRGNDTMATVVIRRGIPGELTVTAYRTELLVDGYDLSAETGPEPPVLDRTRGTLLIGDYRPVNIASIDKSFLTVPLFKGGSSGSWSIQESPVYLLTVPEGVNVTTEGPVELTEIGE</sequence>
<dbReference type="RefSeq" id="WP_354199479.1">
    <property type="nucleotide sequence ID" value="NZ_JBEPLW010000042.1"/>
</dbReference>